<proteinExistence type="predicted"/>
<feature type="transmembrane region" description="Helical" evidence="1">
    <location>
        <begin position="103"/>
        <end position="127"/>
    </location>
</feature>
<feature type="transmembrane region" description="Helical" evidence="1">
    <location>
        <begin position="79"/>
        <end position="97"/>
    </location>
</feature>
<keyword evidence="1" id="KW-1133">Transmembrane helix</keyword>
<dbReference type="InterPro" id="IPR036890">
    <property type="entry name" value="HATPase_C_sf"/>
</dbReference>
<dbReference type="HOGENOM" id="CLU_741375_0_0_7"/>
<keyword evidence="1" id="KW-0812">Transmembrane</keyword>
<evidence type="ECO:0000313" key="3">
    <source>
        <dbReference type="Proteomes" id="UP000057609"/>
    </source>
</evidence>
<gene>
    <name evidence="2" type="ORF">GPICK_07540</name>
</gene>
<dbReference type="KEGG" id="gpi:GPICK_07540"/>
<sequence>MANIIVGASVALFVYFLKGTTILENGISYLIALLFAFNVTLIKNKIHYAPSYLGTVLDGVMLVGTALLWTYVRRFSTRLLAVLGLSALLVPVTLLIFRYQGILVSTLLVVLGIAFVIMVEGVVDFAVRRFRSRLLNEKQDAEFSIIRHLTHNVKPNIQIARSPIVAVTDYLAERKMLDEALAMRLDGTVETVGEALRNALSSLARINDILDSTRKLVTQEIRREEFEKTDLRQLFTDEILPGHSRTFAVGLDCPPQLVARIHRGSFVEAMNNIIRNAAVHGYPDGAAGAELCFRISETRKRIVIDYTNNGRPFPANLSVRDFLSFGIKSAESPGEGLGGAWIGKVIEAHSGRFEIIRDHYPVHFRIFLPKGGS</sequence>
<name>A0A0B5B919_9BACT</name>
<dbReference type="Gene3D" id="3.30.565.10">
    <property type="entry name" value="Histidine kinase-like ATPase, C-terminal domain"/>
    <property type="match status" value="1"/>
</dbReference>
<keyword evidence="1" id="KW-0472">Membrane</keyword>
<keyword evidence="3" id="KW-1185">Reference proteome</keyword>
<accession>A0A0B5B919</accession>
<dbReference type="EMBL" id="CP009788">
    <property type="protein sequence ID" value="AJE03228.1"/>
    <property type="molecule type" value="Genomic_DNA"/>
</dbReference>
<dbReference type="AlphaFoldDB" id="A0A0B5B919"/>
<organism evidence="2 3">
    <name type="scientific">Geobacter pickeringii</name>
    <dbReference type="NCBI Taxonomy" id="345632"/>
    <lineage>
        <taxon>Bacteria</taxon>
        <taxon>Pseudomonadati</taxon>
        <taxon>Thermodesulfobacteriota</taxon>
        <taxon>Desulfuromonadia</taxon>
        <taxon>Geobacterales</taxon>
        <taxon>Geobacteraceae</taxon>
        <taxon>Geobacter</taxon>
    </lineage>
</organism>
<dbReference type="SUPFAM" id="SSF55874">
    <property type="entry name" value="ATPase domain of HSP90 chaperone/DNA topoisomerase II/histidine kinase"/>
    <property type="match status" value="1"/>
</dbReference>
<feature type="transmembrane region" description="Helical" evidence="1">
    <location>
        <begin position="12"/>
        <end position="37"/>
    </location>
</feature>
<reference evidence="2 3" key="1">
    <citation type="journal article" date="2015" name="Genome Announc.">
        <title>Complete Genome of Geobacter pickeringii G13T, a Metal-Reducing Isolate from Sedimentary Kaolin Deposits.</title>
        <authorList>
            <person name="Badalamenti J.P."/>
            <person name="Bond D.R."/>
        </authorList>
    </citation>
    <scope>NUCLEOTIDE SEQUENCE [LARGE SCALE GENOMIC DNA]</scope>
    <source>
        <strain evidence="2 3">G13</strain>
    </source>
</reference>
<evidence type="ECO:0000256" key="1">
    <source>
        <dbReference type="SAM" id="Phobius"/>
    </source>
</evidence>
<protein>
    <recommendedName>
        <fullName evidence="4">Histidine kinase domain-containing protein</fullName>
    </recommendedName>
</protein>
<dbReference type="STRING" id="345632.GPICK_07540"/>
<dbReference type="Proteomes" id="UP000057609">
    <property type="component" value="Chromosome"/>
</dbReference>
<evidence type="ECO:0008006" key="4">
    <source>
        <dbReference type="Google" id="ProtNLM"/>
    </source>
</evidence>
<feature type="transmembrane region" description="Helical" evidence="1">
    <location>
        <begin position="49"/>
        <end position="72"/>
    </location>
</feature>
<evidence type="ECO:0000313" key="2">
    <source>
        <dbReference type="EMBL" id="AJE03228.1"/>
    </source>
</evidence>